<dbReference type="RefSeq" id="WP_158274761.1">
    <property type="nucleotide sequence ID" value="NZ_JAMHJO010000007.1"/>
</dbReference>
<organism evidence="3 4">
    <name type="scientific">Oceanotoga teriensis</name>
    <dbReference type="NCBI Taxonomy" id="515440"/>
    <lineage>
        <taxon>Bacteria</taxon>
        <taxon>Thermotogati</taxon>
        <taxon>Thermotogota</taxon>
        <taxon>Thermotogae</taxon>
        <taxon>Petrotogales</taxon>
        <taxon>Petrotogaceae</taxon>
        <taxon>Oceanotoga</taxon>
    </lineage>
</organism>
<dbReference type="Proteomes" id="UP000245921">
    <property type="component" value="Unassembled WGS sequence"/>
</dbReference>
<dbReference type="PANTHER" id="PTHR43022:SF1">
    <property type="entry name" value="PROTEIN SMF"/>
    <property type="match status" value="1"/>
</dbReference>
<comment type="similarity">
    <text evidence="1">Belongs to the DprA/Smf family.</text>
</comment>
<gene>
    <name evidence="3" type="ORF">C7380_10374</name>
</gene>
<dbReference type="InterPro" id="IPR003488">
    <property type="entry name" value="DprA"/>
</dbReference>
<dbReference type="NCBIfam" id="TIGR00732">
    <property type="entry name" value="dprA"/>
    <property type="match status" value="1"/>
</dbReference>
<evidence type="ECO:0000313" key="3">
    <source>
        <dbReference type="EMBL" id="PWJ95896.1"/>
    </source>
</evidence>
<dbReference type="PANTHER" id="PTHR43022">
    <property type="entry name" value="PROTEIN SMF"/>
    <property type="match status" value="1"/>
</dbReference>
<proteinExistence type="inferred from homology"/>
<dbReference type="InterPro" id="IPR057666">
    <property type="entry name" value="DrpA_SLOG"/>
</dbReference>
<accession>A0AA45C829</accession>
<dbReference type="SUPFAM" id="SSF102405">
    <property type="entry name" value="MCP/YpsA-like"/>
    <property type="match status" value="1"/>
</dbReference>
<name>A0AA45C829_9BACT</name>
<evidence type="ECO:0000313" key="4">
    <source>
        <dbReference type="Proteomes" id="UP000245921"/>
    </source>
</evidence>
<keyword evidence="4" id="KW-1185">Reference proteome</keyword>
<reference evidence="3 4" key="1">
    <citation type="submission" date="2018-05" db="EMBL/GenBank/DDBJ databases">
        <title>Genomic Encyclopedia of Type Strains, Phase IV (KMG-IV): sequencing the most valuable type-strain genomes for metagenomic binning, comparative biology and taxonomic classification.</title>
        <authorList>
            <person name="Goeker M."/>
        </authorList>
    </citation>
    <scope>NUCLEOTIDE SEQUENCE [LARGE SCALE GENOMIC DNA]</scope>
    <source>
        <strain evidence="3 4">DSM 24906</strain>
    </source>
</reference>
<dbReference type="GO" id="GO:0009294">
    <property type="term" value="P:DNA-mediated transformation"/>
    <property type="evidence" value="ECO:0007669"/>
    <property type="project" value="InterPro"/>
</dbReference>
<dbReference type="EMBL" id="QGGI01000003">
    <property type="protein sequence ID" value="PWJ95896.1"/>
    <property type="molecule type" value="Genomic_DNA"/>
</dbReference>
<feature type="domain" description="Smf/DprA SLOG" evidence="2">
    <location>
        <begin position="55"/>
        <end position="252"/>
    </location>
</feature>
<protein>
    <submittedName>
        <fullName evidence="3">DNA processing protein</fullName>
    </submittedName>
</protein>
<sequence length="325" mass="36574">MDTLDLITLRECFKKSNEEIIKIYQGQENAPVFKEDYNSKKLNIYNHLKKYKDIKIINFWDSDYPENLKIIKDPPVILYYKGDISLIKTKTVSIVGTRKPTAYGIKTTEEFCEILSDYTTVSGMAYGIDSAVHKNSKNTIAVLGNGVDSAYPKGNQKLYEKLCNENLVISEFIPGSTPFKHTFPYRNRIIAGFSDKTIVIEAAKKSGSLITARYALEFGRDVLAVPGDITRVNSYGTNYLIYSGATPIISKKILKEIFNISISGEKLNTNNSLENQLIDLIKNNINTVDLICNKLNEDVSIVLSTLMNLEIKSIISQESGVYFLL</sequence>
<evidence type="ECO:0000256" key="1">
    <source>
        <dbReference type="ARBA" id="ARBA00006525"/>
    </source>
</evidence>
<comment type="caution">
    <text evidence="3">The sequence shown here is derived from an EMBL/GenBank/DDBJ whole genome shotgun (WGS) entry which is preliminary data.</text>
</comment>
<dbReference type="Gene3D" id="3.40.50.450">
    <property type="match status" value="1"/>
</dbReference>
<dbReference type="Pfam" id="PF02481">
    <property type="entry name" value="DNA_processg_A"/>
    <property type="match status" value="1"/>
</dbReference>
<evidence type="ECO:0000259" key="2">
    <source>
        <dbReference type="Pfam" id="PF02481"/>
    </source>
</evidence>
<dbReference type="AlphaFoldDB" id="A0AA45C829"/>